<dbReference type="STRING" id="225849.swp_2673"/>
<dbReference type="Proteomes" id="UP000000753">
    <property type="component" value="Chromosome"/>
</dbReference>
<evidence type="ECO:0000313" key="1">
    <source>
        <dbReference type="EMBL" id="ACJ29406.1"/>
    </source>
</evidence>
<sequence>MLKRLYTQQGSNHELIARDNDFDILHYCFNAKLSGCQLVIASFKANLKNRAT</sequence>
<keyword evidence="2" id="KW-1185">Reference proteome</keyword>
<dbReference type="AlphaFoldDB" id="B8CML6"/>
<dbReference type="KEGG" id="swp:swp_2673"/>
<reference evidence="1 2" key="1">
    <citation type="journal article" date="2008" name="PLoS ONE">
        <title>Environmental adaptation: genomic analysis of the piezotolerant and psychrotolerant deep-sea iron reducing bacterium Shewanella piezotolerans WP3.</title>
        <authorList>
            <person name="Wang F."/>
            <person name="Wang J."/>
            <person name="Jian H."/>
            <person name="Zhang B."/>
            <person name="Li S."/>
            <person name="Wang F."/>
            <person name="Zeng X."/>
            <person name="Gao L."/>
            <person name="Bartlett D.H."/>
            <person name="Yu J."/>
            <person name="Hu S."/>
            <person name="Xiao X."/>
        </authorList>
    </citation>
    <scope>NUCLEOTIDE SEQUENCE [LARGE SCALE GENOMIC DNA]</scope>
    <source>
        <strain evidence="2">WP3 / JCM 13877</strain>
    </source>
</reference>
<accession>B8CML6</accession>
<name>B8CML6_SHEPW</name>
<proteinExistence type="predicted"/>
<organism evidence="1 2">
    <name type="scientific">Shewanella piezotolerans (strain WP3 / JCM 13877)</name>
    <dbReference type="NCBI Taxonomy" id="225849"/>
    <lineage>
        <taxon>Bacteria</taxon>
        <taxon>Pseudomonadati</taxon>
        <taxon>Pseudomonadota</taxon>
        <taxon>Gammaproteobacteria</taxon>
        <taxon>Alteromonadales</taxon>
        <taxon>Shewanellaceae</taxon>
        <taxon>Shewanella</taxon>
    </lineage>
</organism>
<protein>
    <submittedName>
        <fullName evidence="1">Uncharacterized protein</fullName>
    </submittedName>
</protein>
<gene>
    <name evidence="1" type="ordered locus">swp_2673</name>
</gene>
<dbReference type="HOGENOM" id="CLU_3084671_0_0_6"/>
<dbReference type="EMBL" id="CP000472">
    <property type="protein sequence ID" value="ACJ29406.1"/>
    <property type="molecule type" value="Genomic_DNA"/>
</dbReference>
<evidence type="ECO:0000313" key="2">
    <source>
        <dbReference type="Proteomes" id="UP000000753"/>
    </source>
</evidence>